<organism evidence="3 4">
    <name type="scientific">Pedosphaera parvula (strain Ellin514)</name>
    <dbReference type="NCBI Taxonomy" id="320771"/>
    <lineage>
        <taxon>Bacteria</taxon>
        <taxon>Pseudomonadati</taxon>
        <taxon>Verrucomicrobiota</taxon>
        <taxon>Pedosphaerae</taxon>
        <taxon>Pedosphaerales</taxon>
        <taxon>Pedosphaeraceae</taxon>
        <taxon>Pedosphaera</taxon>
    </lineage>
</organism>
<dbReference type="Gene3D" id="3.40.50.2300">
    <property type="match status" value="1"/>
</dbReference>
<dbReference type="STRING" id="320771.Cflav_PD2455"/>
<evidence type="ECO:0000259" key="2">
    <source>
        <dbReference type="PROSITE" id="PS50110"/>
    </source>
</evidence>
<dbReference type="Proteomes" id="UP000003688">
    <property type="component" value="Unassembled WGS sequence"/>
</dbReference>
<dbReference type="PANTHER" id="PTHR44520">
    <property type="entry name" value="RESPONSE REGULATOR RCP1-RELATED"/>
    <property type="match status" value="1"/>
</dbReference>
<dbReference type="RefSeq" id="WP_007416391.1">
    <property type="nucleotide sequence ID" value="NZ_ABOX02000026.1"/>
</dbReference>
<evidence type="ECO:0000313" key="3">
    <source>
        <dbReference type="EMBL" id="EEF59548.1"/>
    </source>
</evidence>
<keyword evidence="1" id="KW-0597">Phosphoprotein</keyword>
<dbReference type="OrthoDB" id="195863at2"/>
<feature type="domain" description="Response regulatory" evidence="2">
    <location>
        <begin position="9"/>
        <end position="137"/>
    </location>
</feature>
<evidence type="ECO:0000313" key="4">
    <source>
        <dbReference type="Proteomes" id="UP000003688"/>
    </source>
</evidence>
<dbReference type="InterPro" id="IPR011006">
    <property type="entry name" value="CheY-like_superfamily"/>
</dbReference>
<dbReference type="GO" id="GO:0000160">
    <property type="term" value="P:phosphorelay signal transduction system"/>
    <property type="evidence" value="ECO:0007669"/>
    <property type="project" value="InterPro"/>
</dbReference>
<dbReference type="SUPFAM" id="SSF52172">
    <property type="entry name" value="CheY-like"/>
    <property type="match status" value="1"/>
</dbReference>
<keyword evidence="4" id="KW-1185">Reference proteome</keyword>
<feature type="modified residue" description="4-aspartylphosphate" evidence="1">
    <location>
        <position position="70"/>
    </location>
</feature>
<accession>B9XKQ5</accession>
<evidence type="ECO:0000256" key="1">
    <source>
        <dbReference type="PROSITE-ProRule" id="PRU00169"/>
    </source>
</evidence>
<dbReference type="SMART" id="SM00448">
    <property type="entry name" value="REC"/>
    <property type="match status" value="1"/>
</dbReference>
<dbReference type="Pfam" id="PF00072">
    <property type="entry name" value="Response_reg"/>
    <property type="match status" value="1"/>
</dbReference>
<dbReference type="AlphaFoldDB" id="B9XKQ5"/>
<dbReference type="InterPro" id="IPR001789">
    <property type="entry name" value="Sig_transdc_resp-reg_receiver"/>
</dbReference>
<reference evidence="3 4" key="1">
    <citation type="journal article" date="2011" name="J. Bacteriol.">
        <title>Genome sequence of 'Pedosphaera parvula' Ellin514, an aerobic Verrucomicrobial isolate from pasture soil.</title>
        <authorList>
            <person name="Kant R."/>
            <person name="van Passel M.W."/>
            <person name="Sangwan P."/>
            <person name="Palva A."/>
            <person name="Lucas S."/>
            <person name="Copeland A."/>
            <person name="Lapidus A."/>
            <person name="Glavina Del Rio T."/>
            <person name="Dalin E."/>
            <person name="Tice H."/>
            <person name="Bruce D."/>
            <person name="Goodwin L."/>
            <person name="Pitluck S."/>
            <person name="Chertkov O."/>
            <person name="Larimer F.W."/>
            <person name="Land M.L."/>
            <person name="Hauser L."/>
            <person name="Brettin T.S."/>
            <person name="Detter J.C."/>
            <person name="Han S."/>
            <person name="de Vos W.M."/>
            <person name="Janssen P.H."/>
            <person name="Smidt H."/>
        </authorList>
    </citation>
    <scope>NUCLEOTIDE SEQUENCE [LARGE SCALE GENOMIC DNA]</scope>
    <source>
        <strain evidence="3 4">Ellin514</strain>
    </source>
</reference>
<protein>
    <submittedName>
        <fullName evidence="3">Response regulator receiver protein</fullName>
    </submittedName>
</protein>
<name>B9XKQ5_PEDPL</name>
<sequence length="153" mass="17355">MLTNSKTEPILIVEDLEDDVLLLQMALKRNEVQGQVCIVSNGQEAVDYLRGLPPYDDRNKYPFPYIIYSDLKMPLMNGFELLTWIKSHTDCSVIPFIILTASAQESDVKRAFELGANAYLVKPSTLKELTEMIGKSLGFWEISQKPRPPEKCS</sequence>
<comment type="caution">
    <text evidence="3">The sequence shown here is derived from an EMBL/GenBank/DDBJ whole genome shotgun (WGS) entry which is preliminary data.</text>
</comment>
<dbReference type="InterPro" id="IPR052893">
    <property type="entry name" value="TCS_response_regulator"/>
</dbReference>
<proteinExistence type="predicted"/>
<dbReference type="CDD" id="cd17557">
    <property type="entry name" value="REC_Rcp-like"/>
    <property type="match status" value="1"/>
</dbReference>
<dbReference type="PROSITE" id="PS50110">
    <property type="entry name" value="RESPONSE_REGULATORY"/>
    <property type="match status" value="1"/>
</dbReference>
<gene>
    <name evidence="3" type="ORF">Cflav_PD2455</name>
</gene>
<dbReference type="PANTHER" id="PTHR44520:SF1">
    <property type="entry name" value="TWO-COMPONENT SYSTEM REGULATORY PROTEIN"/>
    <property type="match status" value="1"/>
</dbReference>
<dbReference type="EMBL" id="ABOX02000026">
    <property type="protein sequence ID" value="EEF59548.1"/>
    <property type="molecule type" value="Genomic_DNA"/>
</dbReference>